<gene>
    <name evidence="1" type="ORF">ECRASSUSDP1_LOCUS13557</name>
</gene>
<name>A0AAD1UUI9_EUPCR</name>
<proteinExistence type="predicted"/>
<protein>
    <recommendedName>
        <fullName evidence="3">Non-haem dioxygenase N-terminal domain-containing protein</fullName>
    </recommendedName>
</protein>
<dbReference type="SUPFAM" id="SSF51197">
    <property type="entry name" value="Clavaminate synthase-like"/>
    <property type="match status" value="1"/>
</dbReference>
<evidence type="ECO:0000313" key="2">
    <source>
        <dbReference type="Proteomes" id="UP001295684"/>
    </source>
</evidence>
<sequence length="357" mass="40940">MSTKEVVQIEFSEVIKQDKSLFSKFEEAYGNEGIGALVVNNIPDFPQKRKRLLPYAQMLTKLDKDTLETLEAPELFYSNGWSHGREKFQGKPDLLKASYYACPISDKFQMVYNEGDIRDCKNRWPEEGVLDGFEDAFKDLGRYINLVGIEIAKNLDKYIKANCPKYQDGQIEKHLRESTRTTGRLLHYFPVSEDIDITDMKWCGWHNDHGTLTGLCSAMYLDENFNEISPDTIEDDDSGLFAMTRNHEEVKIKIPQNSLAFQIGECSQIVSGGLLCATPHSVVSKPSTDGISRNTFALFLEPNPFEDLKIPEGTDAGYVYKEDPTNQVPLMHNRWKEGYSFGKFEFKTFQMYYENNK</sequence>
<organism evidence="1 2">
    <name type="scientific">Euplotes crassus</name>
    <dbReference type="NCBI Taxonomy" id="5936"/>
    <lineage>
        <taxon>Eukaryota</taxon>
        <taxon>Sar</taxon>
        <taxon>Alveolata</taxon>
        <taxon>Ciliophora</taxon>
        <taxon>Intramacronucleata</taxon>
        <taxon>Spirotrichea</taxon>
        <taxon>Hypotrichia</taxon>
        <taxon>Euplotida</taxon>
        <taxon>Euplotidae</taxon>
        <taxon>Moneuplotes</taxon>
    </lineage>
</organism>
<keyword evidence="2" id="KW-1185">Reference proteome</keyword>
<dbReference type="PANTHER" id="PTHR48420:SF1">
    <property type="entry name" value="NON-HAEM DIOXYGENASE N-TERMINAL DOMAIN-CONTAINING PROTEIN"/>
    <property type="match status" value="1"/>
</dbReference>
<evidence type="ECO:0008006" key="3">
    <source>
        <dbReference type="Google" id="ProtNLM"/>
    </source>
</evidence>
<dbReference type="InterPro" id="IPR027443">
    <property type="entry name" value="IPNS-like_sf"/>
</dbReference>
<dbReference type="PANTHER" id="PTHR48420">
    <property type="entry name" value="NON-HAEM DIOXYGENASE N-TERMINAL DOMAIN-CONTAINING PROTEIN"/>
    <property type="match status" value="1"/>
</dbReference>
<dbReference type="Gene3D" id="2.60.120.330">
    <property type="entry name" value="B-lactam Antibiotic, Isopenicillin N Synthase, Chain"/>
    <property type="match status" value="1"/>
</dbReference>
<reference evidence="1" key="1">
    <citation type="submission" date="2023-07" db="EMBL/GenBank/DDBJ databases">
        <authorList>
            <consortium name="AG Swart"/>
            <person name="Singh M."/>
            <person name="Singh A."/>
            <person name="Seah K."/>
            <person name="Emmerich C."/>
        </authorList>
    </citation>
    <scope>NUCLEOTIDE SEQUENCE</scope>
    <source>
        <strain evidence="1">DP1</strain>
    </source>
</reference>
<dbReference type="AlphaFoldDB" id="A0AAD1UUI9"/>
<evidence type="ECO:0000313" key="1">
    <source>
        <dbReference type="EMBL" id="CAI2372229.1"/>
    </source>
</evidence>
<dbReference type="EMBL" id="CAMPGE010013499">
    <property type="protein sequence ID" value="CAI2372229.1"/>
    <property type="molecule type" value="Genomic_DNA"/>
</dbReference>
<accession>A0AAD1UUI9</accession>
<comment type="caution">
    <text evidence="1">The sequence shown here is derived from an EMBL/GenBank/DDBJ whole genome shotgun (WGS) entry which is preliminary data.</text>
</comment>
<dbReference type="Proteomes" id="UP001295684">
    <property type="component" value="Unassembled WGS sequence"/>
</dbReference>